<dbReference type="InterPro" id="IPR004364">
    <property type="entry name" value="Aa-tRNA-synt_II"/>
</dbReference>
<dbReference type="PATRIC" id="fig|1618642.3.peg.955"/>
<dbReference type="Proteomes" id="UP000034137">
    <property type="component" value="Unassembled WGS sequence"/>
</dbReference>
<dbReference type="InterPro" id="IPR023476">
    <property type="entry name" value="Pep_tRNA_hydro_II_dom_sf"/>
</dbReference>
<proteinExistence type="inferred from homology"/>
<evidence type="ECO:0000256" key="8">
    <source>
        <dbReference type="RuleBase" id="RU000336"/>
    </source>
</evidence>
<dbReference type="PROSITE" id="PS50862">
    <property type="entry name" value="AA_TRNA_LIGASE_II"/>
    <property type="match status" value="1"/>
</dbReference>
<evidence type="ECO:0000256" key="2">
    <source>
        <dbReference type="ARBA" id="ARBA00022723"/>
    </source>
</evidence>
<dbReference type="HAMAP" id="MF_00252">
    <property type="entry name" value="Lys_tRNA_synth_class2"/>
    <property type="match status" value="1"/>
</dbReference>
<keyword evidence="7 8" id="KW-0460">Magnesium</keyword>
<dbReference type="EMBL" id="LBXO01000062">
    <property type="protein sequence ID" value="KKR31371.1"/>
    <property type="molecule type" value="Genomic_DNA"/>
</dbReference>
<comment type="cofactor">
    <cofactor evidence="7 8">
        <name>Mg(2+)</name>
        <dbReference type="ChEBI" id="CHEBI:18420"/>
    </cofactor>
    <text evidence="7 8">Binds 3 Mg(2+) ions per subunit.</text>
</comment>
<keyword evidence="4 7" id="KW-0067">ATP-binding</keyword>
<evidence type="ECO:0000256" key="5">
    <source>
        <dbReference type="ARBA" id="ARBA00023146"/>
    </source>
</evidence>
<comment type="catalytic activity">
    <reaction evidence="6 7 8">
        <text>tRNA(Lys) + L-lysine + ATP = L-lysyl-tRNA(Lys) + AMP + diphosphate</text>
        <dbReference type="Rhea" id="RHEA:20792"/>
        <dbReference type="Rhea" id="RHEA-COMP:9696"/>
        <dbReference type="Rhea" id="RHEA-COMP:9697"/>
        <dbReference type="ChEBI" id="CHEBI:30616"/>
        <dbReference type="ChEBI" id="CHEBI:32551"/>
        <dbReference type="ChEBI" id="CHEBI:33019"/>
        <dbReference type="ChEBI" id="CHEBI:78442"/>
        <dbReference type="ChEBI" id="CHEBI:78529"/>
        <dbReference type="ChEBI" id="CHEBI:456215"/>
        <dbReference type="EC" id="6.1.1.6"/>
    </reaction>
</comment>
<dbReference type="InterPro" id="IPR012340">
    <property type="entry name" value="NA-bd_OB-fold"/>
</dbReference>
<accession>A0A0G0Q1X8</accession>
<dbReference type="PANTHER" id="PTHR42918:SF15">
    <property type="entry name" value="LYSINE--TRNA LIGASE, CHLOROPLASTIC_MITOCHONDRIAL"/>
    <property type="match status" value="1"/>
</dbReference>
<feature type="coiled-coil region" evidence="9">
    <location>
        <begin position="325"/>
        <end position="352"/>
    </location>
</feature>
<dbReference type="PRINTS" id="PR00982">
    <property type="entry name" value="TRNASYNTHLYS"/>
</dbReference>
<dbReference type="GO" id="GO:0006430">
    <property type="term" value="P:lysyl-tRNA aminoacylation"/>
    <property type="evidence" value="ECO:0007669"/>
    <property type="project" value="UniProtKB-UniRule"/>
</dbReference>
<dbReference type="Gene3D" id="3.30.930.10">
    <property type="entry name" value="Bira Bifunctional Protein, Domain 2"/>
    <property type="match status" value="1"/>
</dbReference>
<dbReference type="InterPro" id="IPR004365">
    <property type="entry name" value="NA-bd_OB_tRNA"/>
</dbReference>
<dbReference type="GO" id="GO:0000287">
    <property type="term" value="F:magnesium ion binding"/>
    <property type="evidence" value="ECO:0007669"/>
    <property type="project" value="UniProtKB-UniRule"/>
</dbReference>
<dbReference type="AlphaFoldDB" id="A0A0G0Q1X8"/>
<keyword evidence="7" id="KW-0963">Cytoplasm</keyword>
<evidence type="ECO:0000259" key="10">
    <source>
        <dbReference type="PROSITE" id="PS50862"/>
    </source>
</evidence>
<dbReference type="GO" id="GO:0000049">
    <property type="term" value="F:tRNA binding"/>
    <property type="evidence" value="ECO:0007669"/>
    <property type="project" value="TreeGrafter"/>
</dbReference>
<dbReference type="Pfam" id="PF00152">
    <property type="entry name" value="tRNA-synt_2"/>
    <property type="match status" value="1"/>
</dbReference>
<dbReference type="InterPro" id="IPR006195">
    <property type="entry name" value="aa-tRNA-synth_II"/>
</dbReference>
<keyword evidence="2 7" id="KW-0479">Metal-binding</keyword>
<dbReference type="CDD" id="cd04322">
    <property type="entry name" value="LysRS_N"/>
    <property type="match status" value="1"/>
</dbReference>
<comment type="caution">
    <text evidence="11">The sequence shown here is derived from an EMBL/GenBank/DDBJ whole genome shotgun (WGS) entry which is preliminary data.</text>
</comment>
<dbReference type="GO" id="GO:0004824">
    <property type="term" value="F:lysine-tRNA ligase activity"/>
    <property type="evidence" value="ECO:0007669"/>
    <property type="project" value="UniProtKB-UniRule"/>
</dbReference>
<evidence type="ECO:0000313" key="11">
    <source>
        <dbReference type="EMBL" id="KKR31371.1"/>
    </source>
</evidence>
<dbReference type="GO" id="GO:0005829">
    <property type="term" value="C:cytosol"/>
    <property type="evidence" value="ECO:0007669"/>
    <property type="project" value="TreeGrafter"/>
</dbReference>
<evidence type="ECO:0000313" key="12">
    <source>
        <dbReference type="Proteomes" id="UP000034137"/>
    </source>
</evidence>
<feature type="binding site" evidence="7">
    <location>
        <position position="406"/>
    </location>
    <ligand>
        <name>Mg(2+)</name>
        <dbReference type="ChEBI" id="CHEBI:18420"/>
        <label>2</label>
    </ligand>
</feature>
<organism evidence="11 12">
    <name type="scientific">Candidatus Falkowbacteria bacterium GW2011_GWF2_39_8</name>
    <dbReference type="NCBI Taxonomy" id="1618642"/>
    <lineage>
        <taxon>Bacteria</taxon>
        <taxon>Candidatus Falkowiibacteriota</taxon>
    </lineage>
</organism>
<evidence type="ECO:0000256" key="4">
    <source>
        <dbReference type="ARBA" id="ARBA00022840"/>
    </source>
</evidence>
<dbReference type="EC" id="6.1.1.6" evidence="7"/>
<dbReference type="GO" id="GO:0005524">
    <property type="term" value="F:ATP binding"/>
    <property type="evidence" value="ECO:0007669"/>
    <property type="project" value="UniProtKB-UniRule"/>
</dbReference>
<comment type="caution">
    <text evidence="7">Lacks conserved residue(s) required for the propagation of feature annotation.</text>
</comment>
<feature type="binding site" evidence="7">
    <location>
        <position position="406"/>
    </location>
    <ligand>
        <name>Mg(2+)</name>
        <dbReference type="ChEBI" id="CHEBI:18420"/>
        <label>1</label>
    </ligand>
</feature>
<comment type="subcellular location">
    <subcellularLocation>
        <location evidence="7">Cytoplasm</location>
    </subcellularLocation>
</comment>
<dbReference type="InterPro" id="IPR018149">
    <property type="entry name" value="Lys-tRNA-synth_II_C"/>
</dbReference>
<dbReference type="Gene3D" id="2.40.50.140">
    <property type="entry name" value="Nucleic acid-binding proteins"/>
    <property type="match status" value="1"/>
</dbReference>
<gene>
    <name evidence="7" type="primary">lysS</name>
    <name evidence="11" type="ORF">UT64_C0062G0002</name>
</gene>
<keyword evidence="1 7" id="KW-0436">Ligase</keyword>
<keyword evidence="9" id="KW-0175">Coiled coil</keyword>
<dbReference type="NCBIfam" id="TIGR00499">
    <property type="entry name" value="lysS_bact"/>
    <property type="match status" value="1"/>
</dbReference>
<protein>
    <recommendedName>
        <fullName evidence="7">Lysine--tRNA ligase</fullName>
        <ecNumber evidence="7">6.1.1.6</ecNumber>
    </recommendedName>
    <alternativeName>
        <fullName evidence="7">Lysyl-tRNA synthetase</fullName>
        <shortName evidence="7">LysRS</shortName>
    </alternativeName>
</protein>
<dbReference type="PANTHER" id="PTHR42918">
    <property type="entry name" value="LYSYL-TRNA SYNTHETASE"/>
    <property type="match status" value="1"/>
</dbReference>
<evidence type="ECO:0000256" key="7">
    <source>
        <dbReference type="HAMAP-Rule" id="MF_00252"/>
    </source>
</evidence>
<evidence type="ECO:0000256" key="3">
    <source>
        <dbReference type="ARBA" id="ARBA00022741"/>
    </source>
</evidence>
<sequence length="636" mass="73349">MNEKISEYQERLNKLEELKKQGIDPYPAKSKKTHRVTDIFAEFAKLEAAQSELIIAGRLRSKREHGNLTFSNLDDGSATIQIAISKKEVGPDSYKLFSKLIDLGDFVEVVGKLFITHKGEQSLMVKEFRLLSKTLRPLPDKWRGLQDEEERLRKRYLDILSNEEVKEMLKKKALFWQSMRAFLVSKGFLEVETPVLENTTGGADARPFITHHNALDIDVYLRISMGELWQKRLMVAGLEKTFEIGRQFRNEGMDAEHLQDYTQMEFYWSYANYEDGMLLVEELYKYVAEKTFGTLKFSIGKFEVDLGKKWERYDYRETVKKYTGIDIQDASLEKIEDKLKELKINYDKEGFNITRAIDNLWKYCRKQIGGPGFLVGVPVEVSPLAKRDEANPKITQRFQPIIAGSELGNGYSELNDPIDQAERFMEQTKLREAGDVEAQMNDYDFVEALEYGMPPTCGFGLSERLFAFLMNKSMRECQTFPLMRPKNQPTDKAKKNNDTKTAVAIINRGAKLKLWEELNTVAHLNAAFGARIGRQLFHQDTIATEDGEDIRLNIQHAILIKEAKASKDISELIREAKENGLEIAEFTREMLLTTDDKKVVEWTKQKKKKDIEYLGVLVFGKKSVADKLTEKFELHK</sequence>
<dbReference type="Gene3D" id="3.40.1490.10">
    <property type="entry name" value="Bit1"/>
    <property type="match status" value="1"/>
</dbReference>
<keyword evidence="3 7" id="KW-0547">Nucleotide-binding</keyword>
<evidence type="ECO:0000256" key="6">
    <source>
        <dbReference type="ARBA" id="ARBA00048573"/>
    </source>
</evidence>
<feature type="domain" description="Aminoacyl-transfer RNA synthetases class-II family profile" evidence="10">
    <location>
        <begin position="177"/>
        <end position="485"/>
    </location>
</feature>
<evidence type="ECO:0000256" key="1">
    <source>
        <dbReference type="ARBA" id="ARBA00022598"/>
    </source>
</evidence>
<keyword evidence="5 7" id="KW-0030">Aminoacyl-tRNA synthetase</keyword>
<dbReference type="InterPro" id="IPR002313">
    <property type="entry name" value="Lys-tRNA-ligase_II"/>
</dbReference>
<dbReference type="Pfam" id="PF09391">
    <property type="entry name" value="DUF2000"/>
    <property type="match status" value="1"/>
</dbReference>
<dbReference type="InterPro" id="IPR018988">
    <property type="entry name" value="DUF2000"/>
</dbReference>
<keyword evidence="7" id="KW-0648">Protein biosynthesis</keyword>
<dbReference type="InterPro" id="IPR044136">
    <property type="entry name" value="Lys-tRNA-ligase_II_N"/>
</dbReference>
<name>A0A0G0Q1X8_9BACT</name>
<dbReference type="InterPro" id="IPR045864">
    <property type="entry name" value="aa-tRNA-synth_II/BPL/LPL"/>
</dbReference>
<comment type="similarity">
    <text evidence="7">Belongs to the class-II aminoacyl-tRNA synthetase family.</text>
</comment>
<reference evidence="11 12" key="1">
    <citation type="journal article" date="2015" name="Nature">
        <title>rRNA introns, odd ribosomes, and small enigmatic genomes across a large radiation of phyla.</title>
        <authorList>
            <person name="Brown C.T."/>
            <person name="Hug L.A."/>
            <person name="Thomas B.C."/>
            <person name="Sharon I."/>
            <person name="Castelle C.J."/>
            <person name="Singh A."/>
            <person name="Wilkins M.J."/>
            <person name="Williams K.H."/>
            <person name="Banfield J.F."/>
        </authorList>
    </citation>
    <scope>NUCLEOTIDE SEQUENCE [LARGE SCALE GENOMIC DNA]</scope>
</reference>
<dbReference type="SUPFAM" id="SSF55681">
    <property type="entry name" value="Class II aaRS and biotin synthetases"/>
    <property type="match status" value="1"/>
</dbReference>
<dbReference type="SUPFAM" id="SSF102462">
    <property type="entry name" value="Peptidyl-tRNA hydrolase II"/>
    <property type="match status" value="1"/>
</dbReference>
<dbReference type="Pfam" id="PF01336">
    <property type="entry name" value="tRNA_anti-codon"/>
    <property type="match status" value="1"/>
</dbReference>
<evidence type="ECO:0000256" key="9">
    <source>
        <dbReference type="SAM" id="Coils"/>
    </source>
</evidence>
<dbReference type="SUPFAM" id="SSF50249">
    <property type="entry name" value="Nucleic acid-binding proteins"/>
    <property type="match status" value="1"/>
</dbReference>
<dbReference type="NCBIfam" id="NF001756">
    <property type="entry name" value="PRK00484.1"/>
    <property type="match status" value="1"/>
</dbReference>
<comment type="subunit">
    <text evidence="7">Homodimer.</text>
</comment>